<dbReference type="InterPro" id="IPR047234">
    <property type="entry name" value="GRAF_fam"/>
</dbReference>
<dbReference type="AlphaFoldDB" id="A0A2D4GQK7"/>
<dbReference type="CDD" id="cd01249">
    <property type="entry name" value="BAR-PH_GRAF_family"/>
    <property type="match status" value="1"/>
</dbReference>
<reference evidence="2" key="1">
    <citation type="submission" date="2017-07" db="EMBL/GenBank/DDBJ databases">
        <authorList>
            <person name="Mikheyev A."/>
            <person name="Grau M."/>
        </authorList>
    </citation>
    <scope>NUCLEOTIDE SEQUENCE</scope>
    <source>
        <tissue evidence="2">Venom_gland</tissue>
    </source>
</reference>
<dbReference type="PROSITE" id="PS50003">
    <property type="entry name" value="PH_DOMAIN"/>
    <property type="match status" value="1"/>
</dbReference>
<dbReference type="GO" id="GO:0043197">
    <property type="term" value="C:dendritic spine"/>
    <property type="evidence" value="ECO:0007669"/>
    <property type="project" value="TreeGrafter"/>
</dbReference>
<dbReference type="GO" id="GO:0015629">
    <property type="term" value="C:actin cytoskeleton"/>
    <property type="evidence" value="ECO:0007669"/>
    <property type="project" value="TreeGrafter"/>
</dbReference>
<dbReference type="PANTHER" id="PTHR12552">
    <property type="entry name" value="OLIGOPHRENIN 1"/>
    <property type="match status" value="1"/>
</dbReference>
<reference evidence="2" key="2">
    <citation type="submission" date="2017-11" db="EMBL/GenBank/DDBJ databases">
        <title>Coralsnake Venomics: Analyses of Venom Gland Transcriptomes and Proteomes of Six Brazilian Taxa.</title>
        <authorList>
            <person name="Aird S.D."/>
            <person name="Jorge da Silva N."/>
            <person name="Qiu L."/>
            <person name="Villar-Briones A."/>
            <person name="Aparecida-Saddi V."/>
            <person name="Campos-Telles M.P."/>
            <person name="Grau M."/>
            <person name="Mikheyev A.S."/>
        </authorList>
    </citation>
    <scope>NUCLEOTIDE SEQUENCE</scope>
    <source>
        <tissue evidence="2">Venom_gland</tissue>
    </source>
</reference>
<dbReference type="GO" id="GO:0043195">
    <property type="term" value="C:terminal bouton"/>
    <property type="evidence" value="ECO:0007669"/>
    <property type="project" value="TreeGrafter"/>
</dbReference>
<dbReference type="GO" id="GO:0048488">
    <property type="term" value="P:synaptic vesicle endocytosis"/>
    <property type="evidence" value="ECO:0007669"/>
    <property type="project" value="TreeGrafter"/>
</dbReference>
<dbReference type="GO" id="GO:0030036">
    <property type="term" value="P:actin cytoskeleton organization"/>
    <property type="evidence" value="ECO:0007669"/>
    <property type="project" value="TreeGrafter"/>
</dbReference>
<feature type="domain" description="PH" evidence="1">
    <location>
        <begin position="13"/>
        <end position="117"/>
    </location>
</feature>
<protein>
    <recommendedName>
        <fullName evidence="1">PH domain-containing protein</fullName>
    </recommendedName>
</protein>
<dbReference type="Pfam" id="PF00169">
    <property type="entry name" value="PH"/>
    <property type="match status" value="1"/>
</dbReference>
<dbReference type="InterPro" id="IPR001849">
    <property type="entry name" value="PH_domain"/>
</dbReference>
<evidence type="ECO:0000313" key="2">
    <source>
        <dbReference type="EMBL" id="LAA61756.1"/>
    </source>
</evidence>
<dbReference type="InterPro" id="IPR047225">
    <property type="entry name" value="PH_GRAF"/>
</dbReference>
<dbReference type="InterPro" id="IPR011993">
    <property type="entry name" value="PH-like_dom_sf"/>
</dbReference>
<dbReference type="SMART" id="SM00233">
    <property type="entry name" value="PH"/>
    <property type="match status" value="1"/>
</dbReference>
<accession>A0A2D4GQK7</accession>
<dbReference type="GO" id="GO:0005096">
    <property type="term" value="F:GTPase activator activity"/>
    <property type="evidence" value="ECO:0007669"/>
    <property type="project" value="InterPro"/>
</dbReference>
<sequence length="183" mass="21198">MKEAPLTCKLPGKPTIEGYLYSQEKWALGISWVKYYCQYEKETKMLRMTPTEQKPGAKQGTTVHLILKSCVRRKTDSIDKRFCFDIETVERSGPITLQAPSEANRRLWMEAMDGKEPVPENGNQVLKPPTLKTMLRERFRLPCWAGPVEPLKISAKGQIKLDRIIIIVWCFSRHRKERSMFAP</sequence>
<dbReference type="GO" id="GO:1901799">
    <property type="term" value="P:negative regulation of proteasomal protein catabolic process"/>
    <property type="evidence" value="ECO:0007669"/>
    <property type="project" value="TreeGrafter"/>
</dbReference>
<dbReference type="GO" id="GO:0030100">
    <property type="term" value="P:regulation of endocytosis"/>
    <property type="evidence" value="ECO:0007669"/>
    <property type="project" value="TreeGrafter"/>
</dbReference>
<dbReference type="GO" id="GO:0051966">
    <property type="term" value="P:regulation of synaptic transmission, glutamatergic"/>
    <property type="evidence" value="ECO:0007669"/>
    <property type="project" value="TreeGrafter"/>
</dbReference>
<dbReference type="PANTHER" id="PTHR12552:SF2">
    <property type="entry name" value="OLIGOPHRENIN-1"/>
    <property type="match status" value="1"/>
</dbReference>
<dbReference type="Gene3D" id="2.30.29.30">
    <property type="entry name" value="Pleckstrin-homology domain (PH domain)/Phosphotyrosine-binding domain (PTB)"/>
    <property type="match status" value="1"/>
</dbReference>
<evidence type="ECO:0000259" key="1">
    <source>
        <dbReference type="PROSITE" id="PS50003"/>
    </source>
</evidence>
<proteinExistence type="predicted"/>
<dbReference type="FunFam" id="2.30.29.30:FF:000183">
    <property type="entry name" value="Oligophrenin 1"/>
    <property type="match status" value="1"/>
</dbReference>
<dbReference type="GO" id="GO:0005737">
    <property type="term" value="C:cytoplasm"/>
    <property type="evidence" value="ECO:0007669"/>
    <property type="project" value="TreeGrafter"/>
</dbReference>
<organism evidence="2">
    <name type="scientific">Micrurus corallinus</name>
    <name type="common">Brazilian coral snake</name>
    <dbReference type="NCBI Taxonomy" id="54390"/>
    <lineage>
        <taxon>Eukaryota</taxon>
        <taxon>Metazoa</taxon>
        <taxon>Chordata</taxon>
        <taxon>Craniata</taxon>
        <taxon>Vertebrata</taxon>
        <taxon>Euteleostomi</taxon>
        <taxon>Lepidosauria</taxon>
        <taxon>Squamata</taxon>
        <taxon>Bifurcata</taxon>
        <taxon>Unidentata</taxon>
        <taxon>Episquamata</taxon>
        <taxon>Toxicofera</taxon>
        <taxon>Serpentes</taxon>
        <taxon>Colubroidea</taxon>
        <taxon>Elapidae</taxon>
        <taxon>Elapinae</taxon>
        <taxon>Micrurus</taxon>
    </lineage>
</organism>
<name>A0A2D4GQK7_MICCO</name>
<dbReference type="SUPFAM" id="SSF50729">
    <property type="entry name" value="PH domain-like"/>
    <property type="match status" value="1"/>
</dbReference>
<dbReference type="EMBL" id="IACJ01144692">
    <property type="protein sequence ID" value="LAA61756.1"/>
    <property type="molecule type" value="Transcribed_RNA"/>
</dbReference>